<keyword evidence="2" id="KW-1185">Reference proteome</keyword>
<proteinExistence type="predicted"/>
<dbReference type="Proteomes" id="UP001055439">
    <property type="component" value="Chromosome 2"/>
</dbReference>
<protein>
    <submittedName>
        <fullName evidence="1">Uncharacterized protein</fullName>
    </submittedName>
</protein>
<dbReference type="AlphaFoldDB" id="A0A9E7JM10"/>
<evidence type="ECO:0000313" key="2">
    <source>
        <dbReference type="Proteomes" id="UP001055439"/>
    </source>
</evidence>
<organism evidence="1 2">
    <name type="scientific">Musa troglodytarum</name>
    <name type="common">fe'i banana</name>
    <dbReference type="NCBI Taxonomy" id="320322"/>
    <lineage>
        <taxon>Eukaryota</taxon>
        <taxon>Viridiplantae</taxon>
        <taxon>Streptophyta</taxon>
        <taxon>Embryophyta</taxon>
        <taxon>Tracheophyta</taxon>
        <taxon>Spermatophyta</taxon>
        <taxon>Magnoliopsida</taxon>
        <taxon>Liliopsida</taxon>
        <taxon>Zingiberales</taxon>
        <taxon>Musaceae</taxon>
        <taxon>Musa</taxon>
    </lineage>
</organism>
<evidence type="ECO:0000313" key="1">
    <source>
        <dbReference type="EMBL" id="URD86177.1"/>
    </source>
</evidence>
<accession>A0A9E7JM10</accession>
<gene>
    <name evidence="1" type="ORF">MUK42_28102</name>
</gene>
<dbReference type="EMBL" id="CP097504">
    <property type="protein sequence ID" value="URD86177.1"/>
    <property type="molecule type" value="Genomic_DNA"/>
</dbReference>
<reference evidence="1" key="1">
    <citation type="submission" date="2022-05" db="EMBL/GenBank/DDBJ databases">
        <title>The Musa troglodytarum L. genome provides insights into the mechanism of non-climacteric behaviour and enrichment of carotenoids.</title>
        <authorList>
            <person name="Wang J."/>
        </authorList>
    </citation>
    <scope>NUCLEOTIDE SEQUENCE</scope>
    <source>
        <tissue evidence="1">Leaf</tissue>
    </source>
</reference>
<name>A0A9E7JM10_9LILI</name>
<sequence>MHMMKALKAPQTSELGVYIADTVSHWCWSWDCRVLLIVTDPSHSLSENSRAEAMQYKGQVGSWISSDTQLNAFKTGKAEALEAIPNRSIMLPGWKSSRKVSVFPPSLKVFLWVDPLTLILSFLIQKLKFQLIAVCQSSSFCGLRLAKHGSMSAIRFPPERKNGKLRLH</sequence>